<comment type="subcellular location">
    <subcellularLocation>
        <location evidence="1 7">Cell membrane</location>
        <topology evidence="1 7">Multi-pass membrane protein</topology>
    </subcellularLocation>
</comment>
<evidence type="ECO:0000256" key="4">
    <source>
        <dbReference type="ARBA" id="ARBA00022692"/>
    </source>
</evidence>
<feature type="transmembrane region" description="Helical" evidence="7">
    <location>
        <begin position="127"/>
        <end position="146"/>
    </location>
</feature>
<dbReference type="OrthoDB" id="8138334at2"/>
<dbReference type="CDD" id="cd06261">
    <property type="entry name" value="TM_PBP2"/>
    <property type="match status" value="1"/>
</dbReference>
<keyword evidence="5 7" id="KW-1133">Transmembrane helix</keyword>
<feature type="transmembrane region" description="Helical" evidence="7">
    <location>
        <begin position="92"/>
        <end position="115"/>
    </location>
</feature>
<dbReference type="EMBL" id="VZZK01000009">
    <property type="protein sequence ID" value="KAB1079307.1"/>
    <property type="molecule type" value="Genomic_DNA"/>
</dbReference>
<organism evidence="9 10">
    <name type="scientific">Methylobacterium soli</name>
    <dbReference type="NCBI Taxonomy" id="553447"/>
    <lineage>
        <taxon>Bacteria</taxon>
        <taxon>Pseudomonadati</taxon>
        <taxon>Pseudomonadota</taxon>
        <taxon>Alphaproteobacteria</taxon>
        <taxon>Hyphomicrobiales</taxon>
        <taxon>Methylobacteriaceae</taxon>
        <taxon>Methylobacterium</taxon>
    </lineage>
</organism>
<dbReference type="GO" id="GO:0010438">
    <property type="term" value="P:cellular response to sulfur starvation"/>
    <property type="evidence" value="ECO:0007669"/>
    <property type="project" value="TreeGrafter"/>
</dbReference>
<dbReference type="Gene3D" id="1.10.3720.10">
    <property type="entry name" value="MetI-like"/>
    <property type="match status" value="1"/>
</dbReference>
<evidence type="ECO:0000256" key="7">
    <source>
        <dbReference type="RuleBase" id="RU363032"/>
    </source>
</evidence>
<dbReference type="PANTHER" id="PTHR30151">
    <property type="entry name" value="ALKANE SULFONATE ABC TRANSPORTER-RELATED, MEMBRANE SUBUNIT"/>
    <property type="match status" value="1"/>
</dbReference>
<dbReference type="GO" id="GO:0055085">
    <property type="term" value="P:transmembrane transport"/>
    <property type="evidence" value="ECO:0007669"/>
    <property type="project" value="InterPro"/>
</dbReference>
<protein>
    <submittedName>
        <fullName evidence="9">ABC transporter permease</fullName>
    </submittedName>
</protein>
<feature type="transmembrane region" description="Helical" evidence="7">
    <location>
        <begin position="62"/>
        <end position="80"/>
    </location>
</feature>
<reference evidence="9 10" key="1">
    <citation type="submission" date="2019-09" db="EMBL/GenBank/DDBJ databases">
        <title>YIM 48816 draft genome.</title>
        <authorList>
            <person name="Jiang L."/>
        </authorList>
    </citation>
    <scope>NUCLEOTIDE SEQUENCE [LARGE SCALE GENOMIC DNA]</scope>
    <source>
        <strain evidence="9 10">YIM 48816</strain>
    </source>
</reference>
<dbReference type="InterPro" id="IPR000515">
    <property type="entry name" value="MetI-like"/>
</dbReference>
<dbReference type="Proteomes" id="UP000474159">
    <property type="component" value="Unassembled WGS sequence"/>
</dbReference>
<keyword evidence="4 7" id="KW-0812">Transmembrane</keyword>
<dbReference type="GO" id="GO:0005886">
    <property type="term" value="C:plasma membrane"/>
    <property type="evidence" value="ECO:0007669"/>
    <property type="project" value="UniProtKB-SubCell"/>
</dbReference>
<dbReference type="SUPFAM" id="SSF161098">
    <property type="entry name" value="MetI-like"/>
    <property type="match status" value="1"/>
</dbReference>
<evidence type="ECO:0000256" key="6">
    <source>
        <dbReference type="ARBA" id="ARBA00023136"/>
    </source>
</evidence>
<dbReference type="Pfam" id="PF00528">
    <property type="entry name" value="BPD_transp_1"/>
    <property type="match status" value="1"/>
</dbReference>
<evidence type="ECO:0000256" key="1">
    <source>
        <dbReference type="ARBA" id="ARBA00004651"/>
    </source>
</evidence>
<sequence>MSGRALPTALAVEGGVAADPARRRAGLRPALDRLAPLFGLAGLGLMWFAAGLVLVSVPAYSAFAGFAPGPALASFAELLASGEAWRAAAPSLLRVGQGLLVAFLLGAPLGLLMGASPLAERALQPPFQLLRMVSPLAWMPVAVLAFPNWDGAIVFLITAAAIWPILFSTAAGVKRIDPIWLTLARNLGASRVGTLRRIIVPAVLQDILTGLRLSLGVAWIVLVPAEYLGVTSGLGYAINDARDTLSYDRLAALVLLIGLIGYALDSGLGRLAARARWIPAT</sequence>
<feature type="transmembrane region" description="Helical" evidence="7">
    <location>
        <begin position="250"/>
        <end position="268"/>
    </location>
</feature>
<dbReference type="AlphaFoldDB" id="A0A6L3T2Z2"/>
<accession>A0A6L3T2Z2</accession>
<feature type="transmembrane region" description="Helical" evidence="7">
    <location>
        <begin position="34"/>
        <end position="55"/>
    </location>
</feature>
<evidence type="ECO:0000313" key="10">
    <source>
        <dbReference type="Proteomes" id="UP000474159"/>
    </source>
</evidence>
<keyword evidence="10" id="KW-1185">Reference proteome</keyword>
<evidence type="ECO:0000256" key="5">
    <source>
        <dbReference type="ARBA" id="ARBA00022989"/>
    </source>
</evidence>
<evidence type="ECO:0000259" key="8">
    <source>
        <dbReference type="PROSITE" id="PS50928"/>
    </source>
</evidence>
<evidence type="ECO:0000256" key="2">
    <source>
        <dbReference type="ARBA" id="ARBA00022448"/>
    </source>
</evidence>
<dbReference type="PANTHER" id="PTHR30151:SF25">
    <property type="entry name" value="TAURINE TRANSPORT SYSTEM PERMEASE PROTEIN TAUC"/>
    <property type="match status" value="1"/>
</dbReference>
<comment type="caution">
    <text evidence="9">The sequence shown here is derived from an EMBL/GenBank/DDBJ whole genome shotgun (WGS) entry which is preliminary data.</text>
</comment>
<proteinExistence type="inferred from homology"/>
<keyword evidence="6 7" id="KW-0472">Membrane</keyword>
<evidence type="ECO:0000313" key="9">
    <source>
        <dbReference type="EMBL" id="KAB1079307.1"/>
    </source>
</evidence>
<dbReference type="PROSITE" id="PS50928">
    <property type="entry name" value="ABC_TM1"/>
    <property type="match status" value="1"/>
</dbReference>
<keyword evidence="2 7" id="KW-0813">Transport</keyword>
<dbReference type="InterPro" id="IPR035906">
    <property type="entry name" value="MetI-like_sf"/>
</dbReference>
<feature type="transmembrane region" description="Helical" evidence="7">
    <location>
        <begin position="217"/>
        <end position="238"/>
    </location>
</feature>
<comment type="similarity">
    <text evidence="7">Belongs to the binding-protein-dependent transport system permease family.</text>
</comment>
<gene>
    <name evidence="9" type="ORF">F6X53_10870</name>
</gene>
<feature type="transmembrane region" description="Helical" evidence="7">
    <location>
        <begin position="152"/>
        <end position="173"/>
    </location>
</feature>
<name>A0A6L3T2Z2_9HYPH</name>
<feature type="domain" description="ABC transmembrane type-1" evidence="8">
    <location>
        <begin position="88"/>
        <end position="268"/>
    </location>
</feature>
<evidence type="ECO:0000256" key="3">
    <source>
        <dbReference type="ARBA" id="ARBA00022475"/>
    </source>
</evidence>
<keyword evidence="3" id="KW-1003">Cell membrane</keyword>
<dbReference type="RefSeq" id="WP_151000042.1">
    <property type="nucleotide sequence ID" value="NZ_VZZK01000009.1"/>
</dbReference>